<dbReference type="Pfam" id="PF00440">
    <property type="entry name" value="TetR_N"/>
    <property type="match status" value="1"/>
</dbReference>
<proteinExistence type="predicted"/>
<keyword evidence="3" id="KW-0804">Transcription</keyword>
<evidence type="ECO:0000313" key="6">
    <source>
        <dbReference type="EMBL" id="MFD1237519.1"/>
    </source>
</evidence>
<dbReference type="PANTHER" id="PTHR30055:SF234">
    <property type="entry name" value="HTH-TYPE TRANSCRIPTIONAL REGULATOR BETI"/>
    <property type="match status" value="1"/>
</dbReference>
<dbReference type="InterPro" id="IPR036271">
    <property type="entry name" value="Tet_transcr_reg_TetR-rel_C_sf"/>
</dbReference>
<dbReference type="InterPro" id="IPR009057">
    <property type="entry name" value="Homeodomain-like_sf"/>
</dbReference>
<evidence type="ECO:0000256" key="2">
    <source>
        <dbReference type="ARBA" id="ARBA00023125"/>
    </source>
</evidence>
<dbReference type="Pfam" id="PF16859">
    <property type="entry name" value="TetR_C_11"/>
    <property type="match status" value="1"/>
</dbReference>
<protein>
    <submittedName>
        <fullName evidence="6">TetR/AcrR family transcriptional regulator</fullName>
    </submittedName>
</protein>
<name>A0ABW3VQQ0_9PSEU</name>
<evidence type="ECO:0000256" key="3">
    <source>
        <dbReference type="ARBA" id="ARBA00023163"/>
    </source>
</evidence>
<keyword evidence="7" id="KW-1185">Reference proteome</keyword>
<evidence type="ECO:0000313" key="7">
    <source>
        <dbReference type="Proteomes" id="UP001597182"/>
    </source>
</evidence>
<evidence type="ECO:0000256" key="4">
    <source>
        <dbReference type="PROSITE-ProRule" id="PRU00335"/>
    </source>
</evidence>
<evidence type="ECO:0000259" key="5">
    <source>
        <dbReference type="PROSITE" id="PS50977"/>
    </source>
</evidence>
<keyword evidence="1" id="KW-0805">Transcription regulation</keyword>
<dbReference type="PRINTS" id="PR00455">
    <property type="entry name" value="HTHTETR"/>
</dbReference>
<sequence length="197" mass="21908">MDPRVERTRSVVMQTATDLLVEGGPGALTMDAVALRSGVAKTTIYRHWKSRDDLLAAVIETAIPRLPEPDPEADVETSLRAAMRYSVDTLRHTEWARMLPAFIMLSQHETEIRAISERMEWQHNNVLAKLVRQAAEEGLVEGDVDVDEAIAHLQGPLMIAHLANLLPIDDQLADSLVDRFLVAFGPSADEGRRAHDE</sequence>
<dbReference type="InterPro" id="IPR011075">
    <property type="entry name" value="TetR_C"/>
</dbReference>
<feature type="DNA-binding region" description="H-T-H motif" evidence="4">
    <location>
        <begin position="29"/>
        <end position="48"/>
    </location>
</feature>
<dbReference type="Gene3D" id="1.10.10.60">
    <property type="entry name" value="Homeodomain-like"/>
    <property type="match status" value="1"/>
</dbReference>
<dbReference type="RefSeq" id="WP_013673550.1">
    <property type="nucleotide sequence ID" value="NZ_BAABKS010000099.1"/>
</dbReference>
<dbReference type="InterPro" id="IPR050109">
    <property type="entry name" value="HTH-type_TetR-like_transc_reg"/>
</dbReference>
<accession>A0ABW3VQQ0</accession>
<gene>
    <name evidence="6" type="ORF">ACFQ34_29905</name>
</gene>
<evidence type="ECO:0000256" key="1">
    <source>
        <dbReference type="ARBA" id="ARBA00023015"/>
    </source>
</evidence>
<reference evidence="7" key="1">
    <citation type="journal article" date="2019" name="Int. J. Syst. Evol. Microbiol.">
        <title>The Global Catalogue of Microorganisms (GCM) 10K type strain sequencing project: providing services to taxonomists for standard genome sequencing and annotation.</title>
        <authorList>
            <consortium name="The Broad Institute Genomics Platform"/>
            <consortium name="The Broad Institute Genome Sequencing Center for Infectious Disease"/>
            <person name="Wu L."/>
            <person name="Ma J."/>
        </authorList>
    </citation>
    <scope>NUCLEOTIDE SEQUENCE [LARGE SCALE GENOMIC DNA]</scope>
    <source>
        <strain evidence="7">CCUG 49018</strain>
    </source>
</reference>
<dbReference type="PROSITE" id="PS50977">
    <property type="entry name" value="HTH_TETR_2"/>
    <property type="match status" value="1"/>
</dbReference>
<keyword evidence="2 4" id="KW-0238">DNA-binding</keyword>
<organism evidence="6 7">
    <name type="scientific">Pseudonocardia benzenivorans</name>
    <dbReference type="NCBI Taxonomy" id="228005"/>
    <lineage>
        <taxon>Bacteria</taxon>
        <taxon>Bacillati</taxon>
        <taxon>Actinomycetota</taxon>
        <taxon>Actinomycetes</taxon>
        <taxon>Pseudonocardiales</taxon>
        <taxon>Pseudonocardiaceae</taxon>
        <taxon>Pseudonocardia</taxon>
    </lineage>
</organism>
<dbReference type="Gene3D" id="1.10.357.10">
    <property type="entry name" value="Tetracycline Repressor, domain 2"/>
    <property type="match status" value="1"/>
</dbReference>
<dbReference type="Proteomes" id="UP001597182">
    <property type="component" value="Unassembled WGS sequence"/>
</dbReference>
<dbReference type="InterPro" id="IPR001647">
    <property type="entry name" value="HTH_TetR"/>
</dbReference>
<dbReference type="SUPFAM" id="SSF46689">
    <property type="entry name" value="Homeodomain-like"/>
    <property type="match status" value="1"/>
</dbReference>
<dbReference type="PANTHER" id="PTHR30055">
    <property type="entry name" value="HTH-TYPE TRANSCRIPTIONAL REGULATOR RUTR"/>
    <property type="match status" value="1"/>
</dbReference>
<dbReference type="EMBL" id="JBHTMB010000294">
    <property type="protein sequence ID" value="MFD1237519.1"/>
    <property type="molecule type" value="Genomic_DNA"/>
</dbReference>
<dbReference type="SUPFAM" id="SSF48498">
    <property type="entry name" value="Tetracyclin repressor-like, C-terminal domain"/>
    <property type="match status" value="1"/>
</dbReference>
<feature type="domain" description="HTH tetR-type" evidence="5">
    <location>
        <begin position="6"/>
        <end position="66"/>
    </location>
</feature>
<comment type="caution">
    <text evidence="6">The sequence shown here is derived from an EMBL/GenBank/DDBJ whole genome shotgun (WGS) entry which is preliminary data.</text>
</comment>